<name>A0A554MWV9_9EURY</name>
<protein>
    <recommendedName>
        <fullName evidence="4">DUF998 domain-containing protein</fullName>
    </recommendedName>
</protein>
<keyword evidence="3" id="KW-1185">Reference proteome</keyword>
<sequence>MLVAVALDSTVSALPVRARLSDLGRPGAPGALVFGLGLCLAGALGLGFARGCWRAANDPLDRAVAAVSGAAFLGLGVAGAVPEPGIAHVPALSTAYLAGVSALLLDGVRRRHGPGDHVDSAGSRAGTVLVGTVGIVAALWALRALVATTFVLSGATSALLLAELGTLSAFGGWVVFRARAGASAESAASGVTAAER</sequence>
<feature type="transmembrane region" description="Helical" evidence="1">
    <location>
        <begin position="63"/>
        <end position="81"/>
    </location>
</feature>
<evidence type="ECO:0000256" key="1">
    <source>
        <dbReference type="SAM" id="Phobius"/>
    </source>
</evidence>
<reference evidence="2 3" key="1">
    <citation type="submission" date="2018-06" db="EMBL/GenBank/DDBJ databases">
        <title>Natronomonas sp. F16-60 a new haloarchaeon isolated from a solar saltern of Isla Cristina, Huelva, Spain.</title>
        <authorList>
            <person name="Duran-Viseras A."/>
            <person name="Sanchez-Porro C."/>
            <person name="Ventosa A."/>
        </authorList>
    </citation>
    <scope>NUCLEOTIDE SEQUENCE [LARGE SCALE GENOMIC DNA]</scope>
    <source>
        <strain evidence="2 3">F16-60</strain>
    </source>
</reference>
<evidence type="ECO:0008006" key="4">
    <source>
        <dbReference type="Google" id="ProtNLM"/>
    </source>
</evidence>
<accession>A0A554MWV9</accession>
<feature type="transmembrane region" description="Helical" evidence="1">
    <location>
        <begin position="126"/>
        <end position="152"/>
    </location>
</feature>
<keyword evidence="1" id="KW-1133">Transmembrane helix</keyword>
<comment type="caution">
    <text evidence="2">The sequence shown here is derived from an EMBL/GenBank/DDBJ whole genome shotgun (WGS) entry which is preliminary data.</text>
</comment>
<organism evidence="2 3">
    <name type="scientific">Haloglomus irregulare</name>
    <dbReference type="NCBI Taxonomy" id="2234134"/>
    <lineage>
        <taxon>Archaea</taxon>
        <taxon>Methanobacteriati</taxon>
        <taxon>Methanobacteriota</taxon>
        <taxon>Stenosarchaea group</taxon>
        <taxon>Halobacteria</taxon>
        <taxon>Halobacteriales</taxon>
        <taxon>Natronomonadaceae</taxon>
        <taxon>Haloglomus</taxon>
    </lineage>
</organism>
<feature type="transmembrane region" description="Helical" evidence="1">
    <location>
        <begin position="29"/>
        <end position="51"/>
    </location>
</feature>
<keyword evidence="1" id="KW-0812">Transmembrane</keyword>
<feature type="transmembrane region" description="Helical" evidence="1">
    <location>
        <begin position="87"/>
        <end position="105"/>
    </location>
</feature>
<dbReference type="AlphaFoldDB" id="A0A554MWV9"/>
<dbReference type="EMBL" id="QMDX01000011">
    <property type="protein sequence ID" value="TSD09611.1"/>
    <property type="molecule type" value="Genomic_DNA"/>
</dbReference>
<proteinExistence type="predicted"/>
<keyword evidence="1" id="KW-0472">Membrane</keyword>
<gene>
    <name evidence="2" type="ORF">DP107_14635</name>
</gene>
<feature type="transmembrane region" description="Helical" evidence="1">
    <location>
        <begin position="158"/>
        <end position="176"/>
    </location>
</feature>
<dbReference type="InParanoid" id="A0A554MWV9"/>
<evidence type="ECO:0000313" key="2">
    <source>
        <dbReference type="EMBL" id="TSD09611.1"/>
    </source>
</evidence>
<evidence type="ECO:0000313" key="3">
    <source>
        <dbReference type="Proteomes" id="UP000319894"/>
    </source>
</evidence>
<dbReference type="Proteomes" id="UP000319894">
    <property type="component" value="Unassembled WGS sequence"/>
</dbReference>